<feature type="domain" description="DUF4007" evidence="1">
    <location>
        <begin position="53"/>
        <end position="284"/>
    </location>
</feature>
<sequence>MQQLQLNLGTHFWANFADVRGSHQGLHPEALRLRRVWDAIANGIASLTASSPLEYSRPEIPARLGIGSRQFASTVYWLVVLKLAEYQQNYLMPTERGRWLFEKFDPYLEYAETPCLLHYWGLEPPCLMPSWWWLFNRLNHPEFEEDGVRSQLTKFLQTHTERRNPAEMAQKDLTTILSCYQRPESFAWGRGSLLSPLRLIRATEIEYFKRSGKTGFYTQYSWASNNRCVPTKWIVLATVQYADRKQTRQIPLAQLAYQPNSPGQIFKLGEDAIANHLEQAEGIKLILDTNNRLQAKILDSFHHSPNGIPNFC</sequence>
<keyword evidence="3" id="KW-1185">Reference proteome</keyword>
<reference evidence="2 3" key="1">
    <citation type="journal article" date="2022" name="Front. Microbiol.">
        <title>High genomic differentiation and limited gene flow indicate recent cryptic speciation within the genus Laspinema (cyanobacteria).</title>
        <authorList>
            <person name="Stanojkovic A."/>
            <person name="Skoupy S."/>
            <person name="Skaloud P."/>
            <person name="Dvorak P."/>
        </authorList>
    </citation>
    <scope>NUCLEOTIDE SEQUENCE [LARGE SCALE GENOMIC DNA]</scope>
    <source>
        <strain evidence="2 3">D3b</strain>
    </source>
</reference>
<evidence type="ECO:0000313" key="3">
    <source>
        <dbReference type="Proteomes" id="UP001525961"/>
    </source>
</evidence>
<evidence type="ECO:0000259" key="1">
    <source>
        <dbReference type="Pfam" id="PF13182"/>
    </source>
</evidence>
<protein>
    <submittedName>
        <fullName evidence="2">DUF4007 family protein</fullName>
    </submittedName>
</protein>
<dbReference type="RefSeq" id="WP_261237633.1">
    <property type="nucleotide sequence ID" value="NZ_JAMXFA010000068.1"/>
</dbReference>
<name>A0ABT2NFH1_9CYAN</name>
<dbReference type="Proteomes" id="UP001525961">
    <property type="component" value="Unassembled WGS sequence"/>
</dbReference>
<organism evidence="2 3">
    <name type="scientific">Laspinema olomoucense D3b</name>
    <dbReference type="NCBI Taxonomy" id="2953688"/>
    <lineage>
        <taxon>Bacteria</taxon>
        <taxon>Bacillati</taxon>
        <taxon>Cyanobacteriota</taxon>
        <taxon>Cyanophyceae</taxon>
        <taxon>Oscillatoriophycideae</taxon>
        <taxon>Oscillatoriales</taxon>
        <taxon>Laspinemataceae</taxon>
        <taxon>Laspinema</taxon>
        <taxon>Laspinema olomoucense</taxon>
    </lineage>
</organism>
<accession>A0ABT2NFH1</accession>
<gene>
    <name evidence="2" type="ORF">NG792_27435</name>
</gene>
<dbReference type="Pfam" id="PF13182">
    <property type="entry name" value="DUF4007"/>
    <property type="match status" value="1"/>
</dbReference>
<evidence type="ECO:0000313" key="2">
    <source>
        <dbReference type="EMBL" id="MCT7981459.1"/>
    </source>
</evidence>
<dbReference type="EMBL" id="JAMXFA010000068">
    <property type="protein sequence ID" value="MCT7981459.1"/>
    <property type="molecule type" value="Genomic_DNA"/>
</dbReference>
<proteinExistence type="predicted"/>
<dbReference type="InterPro" id="IPR025248">
    <property type="entry name" value="DUF4007"/>
</dbReference>
<comment type="caution">
    <text evidence="2">The sequence shown here is derived from an EMBL/GenBank/DDBJ whole genome shotgun (WGS) entry which is preliminary data.</text>
</comment>